<keyword evidence="2" id="KW-0547">Nucleotide-binding</keyword>
<dbReference type="VEuPathDB" id="MicrosporidiaDB:NCER_100699"/>
<dbReference type="EMBL" id="JPQZ01000023">
    <property type="protein sequence ID" value="KKO75358.1"/>
    <property type="molecule type" value="Genomic_DNA"/>
</dbReference>
<dbReference type="PANTHER" id="PTHR45709">
    <property type="entry name" value="LARGE SUBUNIT GTPASE 1 HOMOLOG-RELATED"/>
    <property type="match status" value="1"/>
</dbReference>
<reference evidence="6 7" key="1">
    <citation type="journal article" date="2015" name="Environ. Microbiol.">
        <title>Genome analyses suggest the presence of polyploidy and recent human-driven expansions in eight global populations of the honeybee pathogen Nosema ceranae.</title>
        <authorList>
            <person name="Pelin A."/>
            <person name="Selman M."/>
            <person name="Aris-Brosou S."/>
            <person name="Farinelli L."/>
            <person name="Corradi N."/>
        </authorList>
    </citation>
    <scope>NUCLEOTIDE SEQUENCE [LARGE SCALE GENOMIC DNA]</scope>
    <source>
        <strain evidence="6 7">PA08 1199</strain>
    </source>
</reference>
<comment type="caution">
    <text evidence="6">The sequence shown here is derived from an EMBL/GenBank/DDBJ whole genome shotgun (WGS) entry which is preliminary data.</text>
</comment>
<dbReference type="VEuPathDB" id="MicrosporidiaDB:G9O61_00g017520"/>
<name>A0A0F9WR33_9MICR</name>
<dbReference type="RefSeq" id="XP_024331100.1">
    <property type="nucleotide sequence ID" value="XM_024474678.1"/>
</dbReference>
<keyword evidence="4" id="KW-0342">GTP-binding</keyword>
<evidence type="ECO:0000259" key="5">
    <source>
        <dbReference type="Pfam" id="PF01926"/>
    </source>
</evidence>
<dbReference type="GO" id="GO:0003924">
    <property type="term" value="F:GTPase activity"/>
    <property type="evidence" value="ECO:0007669"/>
    <property type="project" value="InterPro"/>
</dbReference>
<dbReference type="GeneID" id="36319604"/>
<dbReference type="InterPro" id="IPR043358">
    <property type="entry name" value="GNL1-like"/>
</dbReference>
<dbReference type="InterPro" id="IPR006073">
    <property type="entry name" value="GTP-bd"/>
</dbReference>
<sequence length="393" mass="45812">MKSAKINKCKNDKFEFGKSIIEKRFGSLELLKIQTESNNKTVKKINKEKKLNLSSNIKNTICKDSITEYTGADKLSELLIINNKNIYNSKNEILDKNECFMDFTGINLSLSIPPRLPYNCCSKEEYKKKEALVFNEWKKINYNYIFERNIEIWRQFWITCERSDIIVQIIDSRNPNFFINKDILNMYPTKKHVIFSNKADLTSTRIKVDGFDIIYYSAINEIQNVIHFLENITEKNIGFIGYPNVGKSSTINAIINRKKVKVSQTPGKTKFIQTILYGQDKILLDCPGLVFPKHSKTNLLLNGILNVDKIIDLKASLYDVINFIGIQKLEKYYRFVSGCTSEINFINELAHFKNWSISLTIKNIIKDLFCGNIQYDKIEEEYKKNNNYTYENT</sequence>
<dbReference type="PRINTS" id="PR00326">
    <property type="entry name" value="GTP1OBG"/>
</dbReference>
<gene>
    <name evidence="6" type="ORF">AAJ76_2300013477</name>
</gene>
<dbReference type="AlphaFoldDB" id="A0A0F9WR33"/>
<dbReference type="Gene3D" id="3.40.50.300">
    <property type="entry name" value="P-loop containing nucleotide triphosphate hydrolases"/>
    <property type="match status" value="1"/>
</dbReference>
<evidence type="ECO:0000256" key="4">
    <source>
        <dbReference type="ARBA" id="ARBA00023134"/>
    </source>
</evidence>
<organism evidence="6 7">
    <name type="scientific">Vairimorpha ceranae</name>
    <dbReference type="NCBI Taxonomy" id="40302"/>
    <lineage>
        <taxon>Eukaryota</taxon>
        <taxon>Fungi</taxon>
        <taxon>Fungi incertae sedis</taxon>
        <taxon>Microsporidia</taxon>
        <taxon>Nosematidae</taxon>
        <taxon>Vairimorpha</taxon>
    </lineage>
</organism>
<dbReference type="InterPro" id="IPR027417">
    <property type="entry name" value="P-loop_NTPase"/>
</dbReference>
<feature type="domain" description="G" evidence="5">
    <location>
        <begin position="237"/>
        <end position="321"/>
    </location>
</feature>
<evidence type="ECO:0000313" key="7">
    <source>
        <dbReference type="Proteomes" id="UP000034350"/>
    </source>
</evidence>
<keyword evidence="7" id="KW-1185">Reference proteome</keyword>
<evidence type="ECO:0000256" key="1">
    <source>
        <dbReference type="ARBA" id="ARBA00022490"/>
    </source>
</evidence>
<evidence type="ECO:0000313" key="6">
    <source>
        <dbReference type="EMBL" id="KKO75358.1"/>
    </source>
</evidence>
<dbReference type="PANTHER" id="PTHR45709:SF2">
    <property type="entry name" value="LARGE SUBUNIT GTPASE 1 HOMOLOG"/>
    <property type="match status" value="1"/>
</dbReference>
<dbReference type="Proteomes" id="UP000034350">
    <property type="component" value="Unassembled WGS sequence"/>
</dbReference>
<protein>
    <submittedName>
        <fullName evidence="6">Gtp binding protein</fullName>
    </submittedName>
</protein>
<keyword evidence="1" id="KW-0963">Cytoplasm</keyword>
<evidence type="ECO:0000256" key="2">
    <source>
        <dbReference type="ARBA" id="ARBA00022741"/>
    </source>
</evidence>
<evidence type="ECO:0000256" key="3">
    <source>
        <dbReference type="ARBA" id="ARBA00022801"/>
    </source>
</evidence>
<dbReference type="SUPFAM" id="SSF52540">
    <property type="entry name" value="P-loop containing nucleoside triphosphate hydrolases"/>
    <property type="match status" value="1"/>
</dbReference>
<dbReference type="GO" id="GO:0005525">
    <property type="term" value="F:GTP binding"/>
    <property type="evidence" value="ECO:0007669"/>
    <property type="project" value="UniProtKB-KW"/>
</dbReference>
<keyword evidence="3" id="KW-0378">Hydrolase</keyword>
<dbReference type="Pfam" id="PF01926">
    <property type="entry name" value="MMR_HSR1"/>
    <property type="match status" value="1"/>
</dbReference>
<accession>A0A0F9WR33</accession>
<proteinExistence type="predicted"/>
<dbReference type="VEuPathDB" id="MicrosporidiaDB:AAJ76_2300013477"/>
<dbReference type="OrthoDB" id="61815at2759"/>